<keyword evidence="2" id="KW-1185">Reference proteome</keyword>
<evidence type="ECO:0000313" key="2">
    <source>
        <dbReference type="Proteomes" id="UP000050794"/>
    </source>
</evidence>
<sequence length="115" mass="12833">MTVDAVATDTIPHRQQGEKSLLLWVMGHASDLQSYFSKNMCFGAHFFLDKGSQEVLKQIILGSNFPIAIRESDRNDSLNVLSDKKLSSCDLQIQSQRISDSKYKSAIHSQMARGA</sequence>
<proteinExistence type="predicted"/>
<dbReference type="WBParaSite" id="TCNE_0001938201-mRNA-1">
    <property type="protein sequence ID" value="TCNE_0001938201-mRNA-1"/>
    <property type="gene ID" value="TCNE_0001938201"/>
</dbReference>
<reference evidence="3" key="1">
    <citation type="submission" date="2016-06" db="UniProtKB">
        <authorList>
            <consortium name="WormBaseParasite"/>
        </authorList>
    </citation>
    <scope>IDENTIFICATION</scope>
</reference>
<organism evidence="2 3">
    <name type="scientific">Toxocara canis</name>
    <name type="common">Canine roundworm</name>
    <dbReference type="NCBI Taxonomy" id="6265"/>
    <lineage>
        <taxon>Eukaryota</taxon>
        <taxon>Metazoa</taxon>
        <taxon>Ecdysozoa</taxon>
        <taxon>Nematoda</taxon>
        <taxon>Chromadorea</taxon>
        <taxon>Rhabditida</taxon>
        <taxon>Spirurina</taxon>
        <taxon>Ascaridomorpha</taxon>
        <taxon>Ascaridoidea</taxon>
        <taxon>Toxocaridae</taxon>
        <taxon>Toxocara</taxon>
    </lineage>
</organism>
<dbReference type="AlphaFoldDB" id="A0A183VF58"/>
<accession>A0A183VF58</accession>
<gene>
    <name evidence="1" type="ORF">TCNE_LOCUS19378</name>
</gene>
<reference evidence="1 2" key="2">
    <citation type="submission" date="2018-11" db="EMBL/GenBank/DDBJ databases">
        <authorList>
            <consortium name="Pathogen Informatics"/>
        </authorList>
    </citation>
    <scope>NUCLEOTIDE SEQUENCE [LARGE SCALE GENOMIC DNA]</scope>
</reference>
<protein>
    <submittedName>
        <fullName evidence="3">Ovule protein</fullName>
    </submittedName>
</protein>
<dbReference type="EMBL" id="UYWY01026817">
    <property type="protein sequence ID" value="VDM50699.1"/>
    <property type="molecule type" value="Genomic_DNA"/>
</dbReference>
<name>A0A183VF58_TOXCA</name>
<evidence type="ECO:0000313" key="1">
    <source>
        <dbReference type="EMBL" id="VDM50699.1"/>
    </source>
</evidence>
<evidence type="ECO:0000313" key="3">
    <source>
        <dbReference type="WBParaSite" id="TCNE_0001938201-mRNA-1"/>
    </source>
</evidence>
<dbReference type="Proteomes" id="UP000050794">
    <property type="component" value="Unassembled WGS sequence"/>
</dbReference>